<dbReference type="EMBL" id="CP126172">
    <property type="protein sequence ID" value="WOS40672.1"/>
    <property type="molecule type" value="Genomic_DNA"/>
</dbReference>
<organism evidence="1 2">
    <name type="scientific">Xanthomonas rydalmerensis</name>
    <dbReference type="NCBI Taxonomy" id="3046274"/>
    <lineage>
        <taxon>Bacteria</taxon>
        <taxon>Pseudomonadati</taxon>
        <taxon>Pseudomonadota</taxon>
        <taxon>Gammaproteobacteria</taxon>
        <taxon>Lysobacterales</taxon>
        <taxon>Lysobacteraceae</taxon>
        <taxon>Xanthomonas</taxon>
    </lineage>
</organism>
<keyword evidence="2" id="KW-1185">Reference proteome</keyword>
<dbReference type="Proteomes" id="UP001302020">
    <property type="component" value="Chromosome"/>
</dbReference>
<evidence type="ECO:0000313" key="2">
    <source>
        <dbReference type="Proteomes" id="UP001302020"/>
    </source>
</evidence>
<reference evidence="1 2" key="1">
    <citation type="submission" date="2023-05" db="EMBL/GenBank/DDBJ databases">
        <title>Xanthomonas rydalmerenesis sp. nov., a novel Xanthomonas species isolated from Fragaria x ananassa.</title>
        <authorList>
            <person name="McKnight D.J.E."/>
            <person name="Wong-Bajracharya J."/>
            <person name="Okoh E.B."/>
            <person name="Snijders F."/>
            <person name="Lidbetter F."/>
            <person name="Webster J."/>
            <person name="Djordjevic S.P."/>
            <person name="Bogema D.R."/>
            <person name="Chapman T.A."/>
        </authorList>
    </citation>
    <scope>NUCLEOTIDE SEQUENCE [LARGE SCALE GENOMIC DNA]</scope>
    <source>
        <strain evidence="1 2">DAR34883</strain>
    </source>
</reference>
<name>A0ABZ0JNE8_9XANT</name>
<evidence type="ECO:0000313" key="1">
    <source>
        <dbReference type="EMBL" id="WOS40672.1"/>
    </source>
</evidence>
<sequence length="167" mass="18186">MAQLLPLPISPSDALNKIIVPALKDLGDGMDSPPARVQMLCMSMQESGLKYRHQVGGPAHGLWQFEQGGGVKGVLTNSASQRRARALCERRGVAPTIAAVFAALEHDDLLAAGFARLLLWTLPTALPALGDEQEAWDQYIDAWRPGKPHRDRWAKNYPLALKTVRGG</sequence>
<dbReference type="RefSeq" id="WP_317844040.1">
    <property type="nucleotide sequence ID" value="NZ_CP126170.1"/>
</dbReference>
<protein>
    <recommendedName>
        <fullName evidence="3">Type I-E CRISPR-associated protein Cse2/CasB</fullName>
    </recommendedName>
</protein>
<proteinExistence type="predicted"/>
<gene>
    <name evidence="1" type="ORF">QN243_20140</name>
</gene>
<evidence type="ECO:0008006" key="3">
    <source>
        <dbReference type="Google" id="ProtNLM"/>
    </source>
</evidence>
<accession>A0ABZ0JNE8</accession>